<evidence type="ECO:0000256" key="1">
    <source>
        <dbReference type="SAM" id="MobiDB-lite"/>
    </source>
</evidence>
<protein>
    <submittedName>
        <fullName evidence="2">Uncharacterized protein</fullName>
    </submittedName>
</protein>
<dbReference type="EMBL" id="JAOPHQ010000284">
    <property type="protein sequence ID" value="KAK0155526.1"/>
    <property type="molecule type" value="Genomic_DNA"/>
</dbReference>
<dbReference type="AlphaFoldDB" id="A0AA47P8Z6"/>
<feature type="compositionally biased region" description="Polar residues" evidence="1">
    <location>
        <begin position="117"/>
        <end position="131"/>
    </location>
</feature>
<evidence type="ECO:0000313" key="2">
    <source>
        <dbReference type="EMBL" id="KAK0155526.1"/>
    </source>
</evidence>
<name>A0AA47P8Z6_MERPO</name>
<proteinExistence type="predicted"/>
<evidence type="ECO:0000313" key="3">
    <source>
        <dbReference type="Proteomes" id="UP001174136"/>
    </source>
</evidence>
<accession>A0AA47P8Z6</accession>
<dbReference type="Proteomes" id="UP001174136">
    <property type="component" value="Unassembled WGS sequence"/>
</dbReference>
<feature type="region of interest" description="Disordered" evidence="1">
    <location>
        <begin position="52"/>
        <end position="135"/>
    </location>
</feature>
<reference evidence="2" key="1">
    <citation type="journal article" date="2023" name="Front. Mar. Sci.">
        <title>A new Merluccius polli reference genome to investigate the effects of global change in West African waters.</title>
        <authorList>
            <person name="Mateo J.L."/>
            <person name="Blanco-Fernandez C."/>
            <person name="Garcia-Vazquez E."/>
            <person name="Machado-Schiaffino G."/>
        </authorList>
    </citation>
    <scope>NUCLEOTIDE SEQUENCE</scope>
    <source>
        <strain evidence="2">C29</strain>
        <tissue evidence="2">Fin</tissue>
    </source>
</reference>
<feature type="compositionally biased region" description="Polar residues" evidence="1">
    <location>
        <begin position="57"/>
        <end position="74"/>
    </location>
</feature>
<gene>
    <name evidence="2" type="ORF">N1851_002115</name>
</gene>
<sequence>MPVGLWSNIRPAATPLIYSLRQSRSVGRQIKDKGGQCNHRFGDSDESAEYGGFTSLGLPSNSPVEASSHGQLHWQTPYHGAGSQQPFPNQLPAPAFNMQSVTQGTAVPPHLPPPPTSTLNLRQTEEPSSSLAFRPTWQGGRMTESIPCSGLSLGFTTFTGTHLSPLIDATVLPTMMLFRFEWDFDGSTNMMPVSVLSCCIEPDPVIHRVLICIRLYRIEISHRQAGHGRVTEVSSEYVVYHFRVCVDISTTLQPHFNDTLSSSQKVTEDFVGLL</sequence>
<organism evidence="2 3">
    <name type="scientific">Merluccius polli</name>
    <name type="common">Benguela hake</name>
    <name type="synonym">Merluccius cadenati</name>
    <dbReference type="NCBI Taxonomy" id="89951"/>
    <lineage>
        <taxon>Eukaryota</taxon>
        <taxon>Metazoa</taxon>
        <taxon>Chordata</taxon>
        <taxon>Craniata</taxon>
        <taxon>Vertebrata</taxon>
        <taxon>Euteleostomi</taxon>
        <taxon>Actinopterygii</taxon>
        <taxon>Neopterygii</taxon>
        <taxon>Teleostei</taxon>
        <taxon>Neoteleostei</taxon>
        <taxon>Acanthomorphata</taxon>
        <taxon>Zeiogadaria</taxon>
        <taxon>Gadariae</taxon>
        <taxon>Gadiformes</taxon>
        <taxon>Gadoidei</taxon>
        <taxon>Merlucciidae</taxon>
        <taxon>Merluccius</taxon>
    </lineage>
</organism>
<comment type="caution">
    <text evidence="2">The sequence shown here is derived from an EMBL/GenBank/DDBJ whole genome shotgun (WGS) entry which is preliminary data.</text>
</comment>
<keyword evidence="3" id="KW-1185">Reference proteome</keyword>